<reference evidence="1 2" key="1">
    <citation type="submission" date="2020-02" db="EMBL/GenBank/DDBJ databases">
        <authorList>
            <person name="Ma Q."/>
            <person name="Huang Y."/>
            <person name="Song X."/>
            <person name="Pei D."/>
        </authorList>
    </citation>
    <scope>NUCLEOTIDE SEQUENCE [LARGE SCALE GENOMIC DNA]</scope>
    <source>
        <strain evidence="1">Sxm20200214</strain>
        <tissue evidence="1">Leaf</tissue>
    </source>
</reference>
<dbReference type="AlphaFoldDB" id="A0A8X7U676"/>
<protein>
    <submittedName>
        <fullName evidence="1">Uncharacterized protein</fullName>
    </submittedName>
</protein>
<sequence length="67" mass="7178">MNLWIVPLSIKTTTSTPLMLPRSLMVWGDESPTTELTDNSATSVYSSSLSSTVSSDPLINSVSVPFS</sequence>
<comment type="caution">
    <text evidence="1">The sequence shown here is derived from an EMBL/GenBank/DDBJ whole genome shotgun (WGS) entry which is preliminary data.</text>
</comment>
<dbReference type="Proteomes" id="UP000886595">
    <property type="component" value="Unassembled WGS sequence"/>
</dbReference>
<evidence type="ECO:0000313" key="1">
    <source>
        <dbReference type="EMBL" id="KAG2265861.1"/>
    </source>
</evidence>
<accession>A0A8X7U676</accession>
<name>A0A8X7U676_BRACI</name>
<keyword evidence="2" id="KW-1185">Reference proteome</keyword>
<evidence type="ECO:0000313" key="2">
    <source>
        <dbReference type="Proteomes" id="UP000886595"/>
    </source>
</evidence>
<dbReference type="EMBL" id="JAAMPC010000014">
    <property type="protein sequence ID" value="KAG2265861.1"/>
    <property type="molecule type" value="Genomic_DNA"/>
</dbReference>
<proteinExistence type="predicted"/>
<gene>
    <name evidence="1" type="ORF">Bca52824_072940</name>
</gene>
<organism evidence="1 2">
    <name type="scientific">Brassica carinata</name>
    <name type="common">Ethiopian mustard</name>
    <name type="synonym">Abyssinian cabbage</name>
    <dbReference type="NCBI Taxonomy" id="52824"/>
    <lineage>
        <taxon>Eukaryota</taxon>
        <taxon>Viridiplantae</taxon>
        <taxon>Streptophyta</taxon>
        <taxon>Embryophyta</taxon>
        <taxon>Tracheophyta</taxon>
        <taxon>Spermatophyta</taxon>
        <taxon>Magnoliopsida</taxon>
        <taxon>eudicotyledons</taxon>
        <taxon>Gunneridae</taxon>
        <taxon>Pentapetalae</taxon>
        <taxon>rosids</taxon>
        <taxon>malvids</taxon>
        <taxon>Brassicales</taxon>
        <taxon>Brassicaceae</taxon>
        <taxon>Brassiceae</taxon>
        <taxon>Brassica</taxon>
    </lineage>
</organism>